<dbReference type="InterPro" id="IPR012939">
    <property type="entry name" value="Glyco_hydro_92"/>
</dbReference>
<dbReference type="Proteomes" id="UP000663992">
    <property type="component" value="Unassembled WGS sequence"/>
</dbReference>
<dbReference type="Pfam" id="PF17678">
    <property type="entry name" value="Glyco_hydro_92N"/>
    <property type="match status" value="1"/>
</dbReference>
<dbReference type="NCBIfam" id="TIGR01180">
    <property type="entry name" value="aman2_put"/>
    <property type="match status" value="1"/>
</dbReference>
<protein>
    <submittedName>
        <fullName evidence="4">GH92 family glycosyl hydrolase</fullName>
        <ecNumber evidence="4">3.2.1.-</ecNumber>
    </submittedName>
</protein>
<evidence type="ECO:0000313" key="5">
    <source>
        <dbReference type="Proteomes" id="UP000663992"/>
    </source>
</evidence>
<dbReference type="EMBL" id="JAFKCS010000008">
    <property type="protein sequence ID" value="MBN7820266.1"/>
    <property type="molecule type" value="Genomic_DNA"/>
</dbReference>
<dbReference type="RefSeq" id="WP_206594101.1">
    <property type="nucleotide sequence ID" value="NZ_JAFKCS010000008.1"/>
</dbReference>
<feature type="domain" description="Glycosyl hydrolase family 92 N-terminal" evidence="3">
    <location>
        <begin position="22"/>
        <end position="277"/>
    </location>
</feature>
<dbReference type="SUPFAM" id="SSF48208">
    <property type="entry name" value="Six-hairpin glycosidases"/>
    <property type="match status" value="1"/>
</dbReference>
<dbReference type="PANTHER" id="PTHR12143">
    <property type="entry name" value="PEPTIDE N-GLYCANASE PNGASE -RELATED"/>
    <property type="match status" value="1"/>
</dbReference>
<dbReference type="Gene3D" id="1.20.1050.60">
    <property type="entry name" value="alpha-1,2-mannosidase"/>
    <property type="match status" value="1"/>
</dbReference>
<dbReference type="InterPro" id="IPR050883">
    <property type="entry name" value="PNGase"/>
</dbReference>
<dbReference type="Gene3D" id="3.30.2080.10">
    <property type="entry name" value="GH92 mannosidase domain"/>
    <property type="match status" value="1"/>
</dbReference>
<keyword evidence="4" id="KW-0326">Glycosidase</keyword>
<name>A0ABS3CT26_9ALTE</name>
<evidence type="ECO:0000259" key="2">
    <source>
        <dbReference type="Pfam" id="PF07971"/>
    </source>
</evidence>
<dbReference type="InterPro" id="IPR014718">
    <property type="entry name" value="GH-type_carb-bd"/>
</dbReference>
<keyword evidence="4" id="KW-0378">Hydrolase</keyword>
<evidence type="ECO:0000256" key="1">
    <source>
        <dbReference type="SAM" id="SignalP"/>
    </source>
</evidence>
<dbReference type="InterPro" id="IPR008928">
    <property type="entry name" value="6-hairpin_glycosidase_sf"/>
</dbReference>
<dbReference type="Gene3D" id="2.70.98.10">
    <property type="match status" value="1"/>
</dbReference>
<feature type="domain" description="Glycosyl hydrolase family 92" evidence="2">
    <location>
        <begin position="283"/>
        <end position="740"/>
    </location>
</feature>
<evidence type="ECO:0000259" key="3">
    <source>
        <dbReference type="Pfam" id="PF17678"/>
    </source>
</evidence>
<dbReference type="Gene3D" id="1.20.1610.10">
    <property type="entry name" value="alpha-1,2-mannosidases domains"/>
    <property type="match status" value="1"/>
</dbReference>
<keyword evidence="5" id="KW-1185">Reference proteome</keyword>
<comment type="caution">
    <text evidence="4">The sequence shown here is derived from an EMBL/GenBank/DDBJ whole genome shotgun (WGS) entry which is preliminary data.</text>
</comment>
<feature type="chain" id="PRO_5046464052" evidence="1">
    <location>
        <begin position="18"/>
        <end position="740"/>
    </location>
</feature>
<organism evidence="4 5">
    <name type="scientific">Bowmanella yangjiangensis</name>
    <dbReference type="NCBI Taxonomy" id="2811230"/>
    <lineage>
        <taxon>Bacteria</taxon>
        <taxon>Pseudomonadati</taxon>
        <taxon>Pseudomonadota</taxon>
        <taxon>Gammaproteobacteria</taxon>
        <taxon>Alteromonadales</taxon>
        <taxon>Alteromonadaceae</taxon>
        <taxon>Bowmanella</taxon>
    </lineage>
</organism>
<feature type="signal peptide" evidence="1">
    <location>
        <begin position="1"/>
        <end position="17"/>
    </location>
</feature>
<dbReference type="Pfam" id="PF07971">
    <property type="entry name" value="Glyco_hydro_92"/>
    <property type="match status" value="1"/>
</dbReference>
<dbReference type="GO" id="GO:0016798">
    <property type="term" value="F:hydrolase activity, acting on glycosyl bonds"/>
    <property type="evidence" value="ECO:0007669"/>
    <property type="project" value="UniProtKB-KW"/>
</dbReference>
<dbReference type="InterPro" id="IPR041371">
    <property type="entry name" value="GH92_N"/>
</dbReference>
<reference evidence="4 5" key="1">
    <citation type="submission" date="2021-03" db="EMBL/GenBank/DDBJ databases">
        <title>novel species isolated from a fishpond in China.</title>
        <authorList>
            <person name="Lu H."/>
            <person name="Cai Z."/>
        </authorList>
    </citation>
    <scope>NUCLEOTIDE SEQUENCE [LARGE SCALE GENOMIC DNA]</scope>
    <source>
        <strain evidence="4 5">Y57</strain>
    </source>
</reference>
<dbReference type="EC" id="3.2.1.-" evidence="4"/>
<dbReference type="InterPro" id="IPR005887">
    <property type="entry name" value="GH92_a_mannosidase_put"/>
</dbReference>
<accession>A0ABS3CT26</accession>
<sequence>MKTLFFGLLLASTSALAGNSQHVNPFIGTSNFGATHPGAQYPNALASVSPFNVAYGDTLNKFEKDAAWNSRVYIHENGYLTGFSHLNLSGVGCPEAGVMLLMPTTGKLNLDAREYGSTYSQEQASPGYYSSMLDKYQVKAALTSTLRSGLSRFTFPAGQSHILLNLGLGLTNESGGSLKVVSEQEVEGSRMLGTFCYNPEDVRPVYFVARFSKAAAEFGAWKKMPKYQNVEADWIHYNDSIKPYPGFRQTLSGDDIGAWFSFDTSANEAIEVKLGISFVSIENARANLDAEQPGFDFAKTRQAAVDAWDKLLDRVEVEGTDTNKTLFYTALYHSLIHPNILQDINGDYPLMGQQGMGNSKRNRYTVYSLWDTNRNLHPLLSLLYPELQSDMLNSAVAMAAESGWLPKWELYGMETQVMVGDPATPMLADSYLRGIRDFDIRSAYQAMVRAAEQRQNNLLRPENADYLDLGYVPVDDEGPYDGSVSTSLEYYLADFNLAQLAGALGKTEDQQKYLSHAMNYRKLFDASTGMLRPKNRSGQWLTPYDPELGRNFEPAPGYIEGNAWNYRFYVPHDTLGLIELLGGQNNFLNALDATFDTGNFDMANEPDITYPFLYNYLDNQGWRTSLRVKQLIAEHYGNHPAGLPGNDDTGTMSAWLAFAMMGIYPVSPGVMDYALFEPSFDKITVHLNSDYYPGGSLVIESRKKNKSSNTNAQIKFQQKDLEQPFLSHQALVNGGRLVFQ</sequence>
<proteinExistence type="predicted"/>
<dbReference type="PANTHER" id="PTHR12143:SF39">
    <property type="entry name" value="SECRETED PROTEIN"/>
    <property type="match status" value="1"/>
</dbReference>
<keyword evidence="1" id="KW-0732">Signal</keyword>
<gene>
    <name evidence="4" type="ORF">J0A65_10350</name>
</gene>
<evidence type="ECO:0000313" key="4">
    <source>
        <dbReference type="EMBL" id="MBN7820266.1"/>
    </source>
</evidence>